<reference evidence="1 2" key="1">
    <citation type="journal article" date="2019" name="Commun. Biol.">
        <title>The bagworm genome reveals a unique fibroin gene that provides high tensile strength.</title>
        <authorList>
            <person name="Kono N."/>
            <person name="Nakamura H."/>
            <person name="Ohtoshi R."/>
            <person name="Tomita M."/>
            <person name="Numata K."/>
            <person name="Arakawa K."/>
        </authorList>
    </citation>
    <scope>NUCLEOTIDE SEQUENCE [LARGE SCALE GENOMIC DNA]</scope>
</reference>
<organism evidence="1 2">
    <name type="scientific">Eumeta variegata</name>
    <name type="common">Bagworm moth</name>
    <name type="synonym">Eumeta japonica</name>
    <dbReference type="NCBI Taxonomy" id="151549"/>
    <lineage>
        <taxon>Eukaryota</taxon>
        <taxon>Metazoa</taxon>
        <taxon>Ecdysozoa</taxon>
        <taxon>Arthropoda</taxon>
        <taxon>Hexapoda</taxon>
        <taxon>Insecta</taxon>
        <taxon>Pterygota</taxon>
        <taxon>Neoptera</taxon>
        <taxon>Endopterygota</taxon>
        <taxon>Lepidoptera</taxon>
        <taxon>Glossata</taxon>
        <taxon>Ditrysia</taxon>
        <taxon>Tineoidea</taxon>
        <taxon>Psychidae</taxon>
        <taxon>Oiketicinae</taxon>
        <taxon>Eumeta</taxon>
    </lineage>
</organism>
<dbReference type="AlphaFoldDB" id="A0A4C1TK69"/>
<proteinExistence type="predicted"/>
<comment type="caution">
    <text evidence="1">The sequence shown here is derived from an EMBL/GenBank/DDBJ whole genome shotgun (WGS) entry which is preliminary data.</text>
</comment>
<evidence type="ECO:0000313" key="2">
    <source>
        <dbReference type="Proteomes" id="UP000299102"/>
    </source>
</evidence>
<gene>
    <name evidence="1" type="ORF">EVAR_7023_1</name>
</gene>
<evidence type="ECO:0000313" key="1">
    <source>
        <dbReference type="EMBL" id="GBP13691.1"/>
    </source>
</evidence>
<name>A0A4C1TK69_EUMVA</name>
<protein>
    <submittedName>
        <fullName evidence="1">Uncharacterized protein</fullName>
    </submittedName>
</protein>
<accession>A0A4C1TK69</accession>
<dbReference type="EMBL" id="BGZK01000058">
    <property type="protein sequence ID" value="GBP13691.1"/>
    <property type="molecule type" value="Genomic_DNA"/>
</dbReference>
<dbReference type="Proteomes" id="UP000299102">
    <property type="component" value="Unassembled WGS sequence"/>
</dbReference>
<keyword evidence="2" id="KW-1185">Reference proteome</keyword>
<sequence>MLTLDRGSARVYMKLTPLALILTDRAVDRDLDPCPTLDSDEIVPVVPTFLFFGELLARPMGARAVADSASTSFDLDRFSYISPSNASARVQLEGYSFLGFPESGQPYLEFDRGTTYGPLY</sequence>